<gene>
    <name evidence="3" type="ORF">BX611_2103</name>
</gene>
<accession>A0A3D9RRW0</accession>
<feature type="transmembrane region" description="Helical" evidence="1">
    <location>
        <begin position="54"/>
        <end position="76"/>
    </location>
</feature>
<feature type="transmembrane region" description="Helical" evidence="1">
    <location>
        <begin position="24"/>
        <end position="42"/>
    </location>
</feature>
<evidence type="ECO:0000259" key="2">
    <source>
        <dbReference type="Pfam" id="PF06580"/>
    </source>
</evidence>
<dbReference type="GO" id="GO:0000155">
    <property type="term" value="F:phosphorelay sensor kinase activity"/>
    <property type="evidence" value="ECO:0007669"/>
    <property type="project" value="InterPro"/>
</dbReference>
<keyword evidence="3" id="KW-0808">Transferase</keyword>
<dbReference type="PANTHER" id="PTHR34220">
    <property type="entry name" value="SENSOR HISTIDINE KINASE YPDA"/>
    <property type="match status" value="1"/>
</dbReference>
<dbReference type="EMBL" id="QTTQ01000011">
    <property type="protein sequence ID" value="REE80461.1"/>
    <property type="molecule type" value="Genomic_DNA"/>
</dbReference>
<name>A0A3D9RRW0_9FLAO</name>
<protein>
    <submittedName>
        <fullName evidence="3">Histidine kinase</fullName>
    </submittedName>
</protein>
<keyword evidence="1" id="KW-0472">Membrane</keyword>
<keyword evidence="3" id="KW-0418">Kinase</keyword>
<evidence type="ECO:0000256" key="1">
    <source>
        <dbReference type="SAM" id="Phobius"/>
    </source>
</evidence>
<dbReference type="GO" id="GO:0016020">
    <property type="term" value="C:membrane"/>
    <property type="evidence" value="ECO:0007669"/>
    <property type="project" value="InterPro"/>
</dbReference>
<sequence length="359" mass="42400">MSVFSYKTTANSSQVQEISLKHHVIFWSIYFIFNTLRWGSYFDDYAYSIKTNLIGFPIHMTLCYLNIYIFMPLFVFKRKYLSYIGLLLSALFVMLLVKFNLTYYLVSENVWPEGTEVISKLTFNYSVDMMIGELYVITFVTAIKITMDWLKEHKRVTDLEKAQLETELLFLRSQISPHFFFNTLNNIYSLSLENSKKTPKIILRLSELMRYFLYETKKSKQSLEKEILCIQNYLDLERIRFDEQLEINMNISGNIKNKKIAPMLLLSFIENAFKHGANKNIGKIKIDIDFTVEKDFLYFKISNPIPAMPYIKQKESITKGIGLINVKKRLALGYNKEEYELKINENNKLFVVNLKIKLR</sequence>
<dbReference type="RefSeq" id="WP_115880919.1">
    <property type="nucleotide sequence ID" value="NZ_QTTQ01000011.1"/>
</dbReference>
<proteinExistence type="predicted"/>
<dbReference type="Gene3D" id="3.30.565.10">
    <property type="entry name" value="Histidine kinase-like ATPase, C-terminal domain"/>
    <property type="match status" value="1"/>
</dbReference>
<dbReference type="InterPro" id="IPR036890">
    <property type="entry name" value="HATPase_C_sf"/>
</dbReference>
<dbReference type="PANTHER" id="PTHR34220:SF7">
    <property type="entry name" value="SENSOR HISTIDINE KINASE YPDA"/>
    <property type="match status" value="1"/>
</dbReference>
<keyword evidence="4" id="KW-1185">Reference proteome</keyword>
<feature type="domain" description="Signal transduction histidine kinase internal region" evidence="2">
    <location>
        <begin position="167"/>
        <end position="245"/>
    </location>
</feature>
<keyword evidence="1" id="KW-0812">Transmembrane</keyword>
<feature type="transmembrane region" description="Helical" evidence="1">
    <location>
        <begin position="83"/>
        <end position="105"/>
    </location>
</feature>
<evidence type="ECO:0000313" key="4">
    <source>
        <dbReference type="Proteomes" id="UP000256429"/>
    </source>
</evidence>
<keyword evidence="1" id="KW-1133">Transmembrane helix</keyword>
<comment type="caution">
    <text evidence="3">The sequence shown here is derived from an EMBL/GenBank/DDBJ whole genome shotgun (WGS) entry which is preliminary data.</text>
</comment>
<feature type="transmembrane region" description="Helical" evidence="1">
    <location>
        <begin position="125"/>
        <end position="145"/>
    </location>
</feature>
<dbReference type="InterPro" id="IPR010559">
    <property type="entry name" value="Sig_transdc_His_kin_internal"/>
</dbReference>
<dbReference type="InterPro" id="IPR050640">
    <property type="entry name" value="Bact_2-comp_sensor_kinase"/>
</dbReference>
<dbReference type="Proteomes" id="UP000256429">
    <property type="component" value="Unassembled WGS sequence"/>
</dbReference>
<dbReference type="AlphaFoldDB" id="A0A3D9RRW0"/>
<dbReference type="OrthoDB" id="9809908at2"/>
<dbReference type="Pfam" id="PF06580">
    <property type="entry name" value="His_kinase"/>
    <property type="match status" value="1"/>
</dbReference>
<reference evidence="3 4" key="1">
    <citation type="submission" date="2018-08" db="EMBL/GenBank/DDBJ databases">
        <title>Genomic Encyclopedia of Type Strains, Phase III (KMG-III): the genomes of soil and plant-associated and newly described type strains.</title>
        <authorList>
            <person name="Whitman W."/>
        </authorList>
    </citation>
    <scope>NUCLEOTIDE SEQUENCE [LARGE SCALE GENOMIC DNA]</scope>
    <source>
        <strain evidence="3 4">325-5</strain>
    </source>
</reference>
<evidence type="ECO:0000313" key="3">
    <source>
        <dbReference type="EMBL" id="REE80461.1"/>
    </source>
</evidence>
<organism evidence="3 4">
    <name type="scientific">Lutibacter oceani</name>
    <dbReference type="NCBI Taxonomy" id="1853311"/>
    <lineage>
        <taxon>Bacteria</taxon>
        <taxon>Pseudomonadati</taxon>
        <taxon>Bacteroidota</taxon>
        <taxon>Flavobacteriia</taxon>
        <taxon>Flavobacteriales</taxon>
        <taxon>Flavobacteriaceae</taxon>
        <taxon>Lutibacter</taxon>
    </lineage>
</organism>